<sequence length="201" mass="22899">MSIPHTKERILDAAEEIMWRRSFNSVGLNEILKAVDVPKGSFYHYFKSKEDFGVELLRHYFKKSTDERLNALLSKEIEPDPVARLLGLYKSGVAKFDEYGGKCPCLVLKLAAEVVDQSEPMREVLVEGLSVWFSIHIHVLDEAKEMGLIKPETNTTIEAEFIRDLWAGAVQRATITRSSKPMHQAYAFIVERVASLRTETK</sequence>
<evidence type="ECO:0000313" key="7">
    <source>
        <dbReference type="Proteomes" id="UP001597375"/>
    </source>
</evidence>
<dbReference type="Gene3D" id="1.10.357.10">
    <property type="entry name" value="Tetracycline Repressor, domain 2"/>
    <property type="match status" value="1"/>
</dbReference>
<organism evidence="6 7">
    <name type="scientific">Luteolibacter algae</name>
    <dbReference type="NCBI Taxonomy" id="454151"/>
    <lineage>
        <taxon>Bacteria</taxon>
        <taxon>Pseudomonadati</taxon>
        <taxon>Verrucomicrobiota</taxon>
        <taxon>Verrucomicrobiia</taxon>
        <taxon>Verrucomicrobiales</taxon>
        <taxon>Verrucomicrobiaceae</taxon>
        <taxon>Luteolibacter</taxon>
    </lineage>
</organism>
<dbReference type="PROSITE" id="PS50977">
    <property type="entry name" value="HTH_TETR_2"/>
    <property type="match status" value="1"/>
</dbReference>
<evidence type="ECO:0000256" key="1">
    <source>
        <dbReference type="ARBA" id="ARBA00023015"/>
    </source>
</evidence>
<dbReference type="RefSeq" id="WP_386818995.1">
    <property type="nucleotide sequence ID" value="NZ_JBHUIT010000003.1"/>
</dbReference>
<dbReference type="PANTHER" id="PTHR47506">
    <property type="entry name" value="TRANSCRIPTIONAL REGULATORY PROTEIN"/>
    <property type="match status" value="1"/>
</dbReference>
<reference evidence="7" key="1">
    <citation type="journal article" date="2019" name="Int. J. Syst. Evol. Microbiol.">
        <title>The Global Catalogue of Microorganisms (GCM) 10K type strain sequencing project: providing services to taxonomists for standard genome sequencing and annotation.</title>
        <authorList>
            <consortium name="The Broad Institute Genomics Platform"/>
            <consortium name="The Broad Institute Genome Sequencing Center for Infectious Disease"/>
            <person name="Wu L."/>
            <person name="Ma J."/>
        </authorList>
    </citation>
    <scope>NUCLEOTIDE SEQUENCE [LARGE SCALE GENOMIC DNA]</scope>
    <source>
        <strain evidence="7">CGMCC 4.7106</strain>
    </source>
</reference>
<comment type="caution">
    <text evidence="6">The sequence shown here is derived from an EMBL/GenBank/DDBJ whole genome shotgun (WGS) entry which is preliminary data.</text>
</comment>
<keyword evidence="2 4" id="KW-0238">DNA-binding</keyword>
<keyword evidence="3" id="KW-0804">Transcription</keyword>
<dbReference type="PANTHER" id="PTHR47506:SF6">
    <property type="entry name" value="HTH-TYPE TRANSCRIPTIONAL REPRESSOR NEMR"/>
    <property type="match status" value="1"/>
</dbReference>
<dbReference type="InterPro" id="IPR001647">
    <property type="entry name" value="HTH_TetR"/>
</dbReference>
<dbReference type="Pfam" id="PF00440">
    <property type="entry name" value="TetR_N"/>
    <property type="match status" value="1"/>
</dbReference>
<dbReference type="SUPFAM" id="SSF48498">
    <property type="entry name" value="Tetracyclin repressor-like, C-terminal domain"/>
    <property type="match status" value="1"/>
</dbReference>
<dbReference type="Proteomes" id="UP001597375">
    <property type="component" value="Unassembled WGS sequence"/>
</dbReference>
<evidence type="ECO:0000256" key="2">
    <source>
        <dbReference type="ARBA" id="ARBA00023125"/>
    </source>
</evidence>
<evidence type="ECO:0000256" key="3">
    <source>
        <dbReference type="ARBA" id="ARBA00023163"/>
    </source>
</evidence>
<name>A0ABW5D4V3_9BACT</name>
<accession>A0ABW5D4V3</accession>
<keyword evidence="7" id="KW-1185">Reference proteome</keyword>
<feature type="DNA-binding region" description="H-T-H motif" evidence="4">
    <location>
        <begin position="27"/>
        <end position="46"/>
    </location>
</feature>
<keyword evidence="1" id="KW-0805">Transcription regulation</keyword>
<dbReference type="EMBL" id="JBHUIT010000003">
    <property type="protein sequence ID" value="MFD2256078.1"/>
    <property type="molecule type" value="Genomic_DNA"/>
</dbReference>
<protein>
    <submittedName>
        <fullName evidence="6">TetR/AcrR family transcriptional regulator</fullName>
    </submittedName>
</protein>
<evidence type="ECO:0000313" key="6">
    <source>
        <dbReference type="EMBL" id="MFD2256078.1"/>
    </source>
</evidence>
<dbReference type="PRINTS" id="PR00455">
    <property type="entry name" value="HTHTETR"/>
</dbReference>
<dbReference type="InterPro" id="IPR036271">
    <property type="entry name" value="Tet_transcr_reg_TetR-rel_C_sf"/>
</dbReference>
<dbReference type="Pfam" id="PF16925">
    <property type="entry name" value="TetR_C_13"/>
    <property type="match status" value="1"/>
</dbReference>
<evidence type="ECO:0000256" key="4">
    <source>
        <dbReference type="PROSITE-ProRule" id="PRU00335"/>
    </source>
</evidence>
<proteinExistence type="predicted"/>
<dbReference type="InterPro" id="IPR009057">
    <property type="entry name" value="Homeodomain-like_sf"/>
</dbReference>
<dbReference type="SUPFAM" id="SSF46689">
    <property type="entry name" value="Homeodomain-like"/>
    <property type="match status" value="1"/>
</dbReference>
<gene>
    <name evidence="6" type="ORF">ACFSSA_05260</name>
</gene>
<feature type="domain" description="HTH tetR-type" evidence="5">
    <location>
        <begin position="4"/>
        <end position="64"/>
    </location>
</feature>
<evidence type="ECO:0000259" key="5">
    <source>
        <dbReference type="PROSITE" id="PS50977"/>
    </source>
</evidence>
<dbReference type="InterPro" id="IPR011075">
    <property type="entry name" value="TetR_C"/>
</dbReference>